<dbReference type="Proteomes" id="UP000736328">
    <property type="component" value="Unassembled WGS sequence"/>
</dbReference>
<evidence type="ECO:0000313" key="2">
    <source>
        <dbReference type="Proteomes" id="UP000736328"/>
    </source>
</evidence>
<evidence type="ECO:0000313" key="1">
    <source>
        <dbReference type="EMBL" id="MBI4726616.1"/>
    </source>
</evidence>
<dbReference type="AlphaFoldDB" id="A0A933I9D2"/>
<dbReference type="EMBL" id="JACQXR010000063">
    <property type="protein sequence ID" value="MBI4726616.1"/>
    <property type="molecule type" value="Genomic_DNA"/>
</dbReference>
<name>A0A933I9D2_UNCT6</name>
<protein>
    <submittedName>
        <fullName evidence="1">Uncharacterized protein</fullName>
    </submittedName>
</protein>
<comment type="caution">
    <text evidence="1">The sequence shown here is derived from an EMBL/GenBank/DDBJ whole genome shotgun (WGS) entry which is preliminary data.</text>
</comment>
<organism evidence="1 2">
    <name type="scientific">candidate division TA06 bacterium</name>
    <dbReference type="NCBI Taxonomy" id="2250710"/>
    <lineage>
        <taxon>Bacteria</taxon>
        <taxon>Bacteria division TA06</taxon>
    </lineage>
</organism>
<reference evidence="1" key="1">
    <citation type="submission" date="2020-07" db="EMBL/GenBank/DDBJ databases">
        <title>Huge and variable diversity of episymbiotic CPR bacteria and DPANN archaea in groundwater ecosystems.</title>
        <authorList>
            <person name="He C.Y."/>
            <person name="Keren R."/>
            <person name="Whittaker M."/>
            <person name="Farag I.F."/>
            <person name="Doudna J."/>
            <person name="Cate J.H.D."/>
            <person name="Banfield J.F."/>
        </authorList>
    </citation>
    <scope>NUCLEOTIDE SEQUENCE</scope>
    <source>
        <strain evidence="1">NC_groundwater_1520_Pr4_B-0.1um_53_5</strain>
    </source>
</reference>
<proteinExistence type="predicted"/>
<gene>
    <name evidence="1" type="ORF">HY768_05255</name>
</gene>
<sequence length="260" mass="31187">MEKLTKQLDELIDRLSNSKEFRSKLDDLKSVYPFSEYEYIISHLLAAKKLSIDEYYKLRDDYINRNLYLYLFEMAPRTFGDTWGLSHVCSIESEFRRPSKKVDDTYKGEYNLYLDWRDQKDRKHFIKIEVKASRANDRERKEDSPIIKAIASDSKRPFLMNFQQQKPKCCDVFIWIAVYRDQIKYWVINSNEVQRNRYFTPQHRNLATAERKKNYKKEDIYEGQIMITEDNISDFGKFISSGSSLKESVIAQYKVQHKLK</sequence>
<accession>A0A933I9D2</accession>